<reference evidence="11 12" key="1">
    <citation type="submission" date="2016-06" db="EMBL/GenBank/DDBJ databases">
        <authorList>
            <person name="Kjaerup R.B."/>
            <person name="Dalgaard T.S."/>
            <person name="Juul-Madsen H.R."/>
        </authorList>
    </citation>
    <scope>NUCLEOTIDE SEQUENCE [LARGE SCALE GENOMIC DNA]</scope>
    <source>
        <strain evidence="11 12">CECT 8886</strain>
    </source>
</reference>
<feature type="binding site" description="covalent" evidence="8">
    <location>
        <position position="53"/>
    </location>
    <ligand>
        <name>heme c</name>
        <dbReference type="ChEBI" id="CHEBI:61717"/>
    </ligand>
</feature>
<comment type="subcellular location">
    <subcellularLocation>
        <location evidence="1">Membrane</location>
    </subcellularLocation>
</comment>
<keyword evidence="4 8" id="KW-0479">Metal-binding</keyword>
<dbReference type="EMBL" id="FLOB01000003">
    <property type="protein sequence ID" value="SBS29926.1"/>
    <property type="molecule type" value="Genomic_DNA"/>
</dbReference>
<comment type="cofactor">
    <cofactor evidence="8">
        <name>heme c</name>
        <dbReference type="ChEBI" id="CHEBI:61717"/>
    </cofactor>
    <text evidence="8">Binds 1 heme c group covalently per subunit.</text>
</comment>
<keyword evidence="2 8" id="KW-0349">Heme</keyword>
<sequence>MNRAIFIALLSCFFSLSAVAAVSDQGIMTPDFNDRASLQRGLKIYSNYCSGCHQLSYMRYKEISIDLGIPNALFEENLLPKYARIGDQITAAMTPADAKRWFGAKAPDLTLEAKRRSPNWIYHYLQSFYQDKSRPLGVNNLLLKNVAMPNVLEHLQGQRLLQCKQGETAFKAGHGCRTVAGEIKGRISEQDFKQIAYDTANFLAYTADPSRFERESLGLKVLLFVALFSVFAYLLKKEFWRDVR</sequence>
<dbReference type="GO" id="GO:0009055">
    <property type="term" value="F:electron transfer activity"/>
    <property type="evidence" value="ECO:0007669"/>
    <property type="project" value="InterPro"/>
</dbReference>
<dbReference type="PANTHER" id="PTHR10266">
    <property type="entry name" value="CYTOCHROME C1"/>
    <property type="match status" value="1"/>
</dbReference>
<dbReference type="AlphaFoldDB" id="A0A1A8TD82"/>
<proteinExistence type="predicted"/>
<dbReference type="GO" id="GO:0020037">
    <property type="term" value="F:heme binding"/>
    <property type="evidence" value="ECO:0007669"/>
    <property type="project" value="InterPro"/>
</dbReference>
<dbReference type="RefSeq" id="WP_067014788.1">
    <property type="nucleotide sequence ID" value="NZ_FLOB01000003.1"/>
</dbReference>
<dbReference type="Proteomes" id="UP000092544">
    <property type="component" value="Unassembled WGS sequence"/>
</dbReference>
<keyword evidence="3 9" id="KW-0812">Transmembrane</keyword>
<dbReference type="PANTHER" id="PTHR10266:SF3">
    <property type="entry name" value="CYTOCHROME C1, HEME PROTEIN, MITOCHONDRIAL"/>
    <property type="match status" value="1"/>
</dbReference>
<evidence type="ECO:0000256" key="3">
    <source>
        <dbReference type="ARBA" id="ARBA00022692"/>
    </source>
</evidence>
<name>A0A1A8TD82_9GAMM</name>
<evidence type="ECO:0000256" key="2">
    <source>
        <dbReference type="ARBA" id="ARBA00022617"/>
    </source>
</evidence>
<dbReference type="GO" id="GO:0046872">
    <property type="term" value="F:metal ion binding"/>
    <property type="evidence" value="ECO:0007669"/>
    <property type="project" value="UniProtKB-KW"/>
</dbReference>
<evidence type="ECO:0000256" key="6">
    <source>
        <dbReference type="ARBA" id="ARBA00023004"/>
    </source>
</evidence>
<evidence type="ECO:0000256" key="9">
    <source>
        <dbReference type="SAM" id="Phobius"/>
    </source>
</evidence>
<dbReference type="Gene3D" id="1.10.760.10">
    <property type="entry name" value="Cytochrome c-like domain"/>
    <property type="match status" value="1"/>
</dbReference>
<evidence type="ECO:0000256" key="8">
    <source>
        <dbReference type="PIRSR" id="PIRSR602326-1"/>
    </source>
</evidence>
<evidence type="ECO:0000256" key="7">
    <source>
        <dbReference type="ARBA" id="ARBA00023136"/>
    </source>
</evidence>
<keyword evidence="12" id="KW-1185">Reference proteome</keyword>
<evidence type="ECO:0000256" key="5">
    <source>
        <dbReference type="ARBA" id="ARBA00022989"/>
    </source>
</evidence>
<evidence type="ECO:0000313" key="12">
    <source>
        <dbReference type="Proteomes" id="UP000092544"/>
    </source>
</evidence>
<dbReference type="InterPro" id="IPR002326">
    <property type="entry name" value="Cyt_c1"/>
</dbReference>
<evidence type="ECO:0000256" key="1">
    <source>
        <dbReference type="ARBA" id="ARBA00004370"/>
    </source>
</evidence>
<keyword evidence="5 9" id="KW-1133">Transmembrane helix</keyword>
<evidence type="ECO:0000256" key="4">
    <source>
        <dbReference type="ARBA" id="ARBA00022723"/>
    </source>
</evidence>
<organism evidence="11 12">
    <name type="scientific">Marinomonas spartinae</name>
    <dbReference type="NCBI Taxonomy" id="1792290"/>
    <lineage>
        <taxon>Bacteria</taxon>
        <taxon>Pseudomonadati</taxon>
        <taxon>Pseudomonadota</taxon>
        <taxon>Gammaproteobacteria</taxon>
        <taxon>Oceanospirillales</taxon>
        <taxon>Oceanospirillaceae</taxon>
        <taxon>Marinomonas</taxon>
    </lineage>
</organism>
<feature type="signal peptide" evidence="10">
    <location>
        <begin position="1"/>
        <end position="20"/>
    </location>
</feature>
<keyword evidence="7 9" id="KW-0472">Membrane</keyword>
<dbReference type="STRING" id="1792290.MSP8886_01641"/>
<feature type="binding site" description="covalent" evidence="8">
    <location>
        <position position="52"/>
    </location>
    <ligand>
        <name>heme c</name>
        <dbReference type="ChEBI" id="CHEBI:61717"/>
    </ligand>
</feature>
<feature type="chain" id="PRO_5008378972" evidence="10">
    <location>
        <begin position="21"/>
        <end position="244"/>
    </location>
</feature>
<evidence type="ECO:0000313" key="11">
    <source>
        <dbReference type="EMBL" id="SBS29926.1"/>
    </source>
</evidence>
<dbReference type="GO" id="GO:0016020">
    <property type="term" value="C:membrane"/>
    <property type="evidence" value="ECO:0007669"/>
    <property type="project" value="UniProtKB-SubCell"/>
</dbReference>
<dbReference type="Gene3D" id="1.20.5.100">
    <property type="entry name" value="Cytochrome c1, transmembrane anchor, C-terminal"/>
    <property type="match status" value="1"/>
</dbReference>
<gene>
    <name evidence="11" type="primary">petC</name>
    <name evidence="11" type="ORF">MSP8886_01641</name>
</gene>
<dbReference type="Pfam" id="PF02167">
    <property type="entry name" value="Cytochrom_C1"/>
    <property type="match status" value="2"/>
</dbReference>
<keyword evidence="6 8" id="KW-0408">Iron</keyword>
<dbReference type="InterPro" id="IPR036909">
    <property type="entry name" value="Cyt_c-like_dom_sf"/>
</dbReference>
<dbReference type="SUPFAM" id="SSF46626">
    <property type="entry name" value="Cytochrome c"/>
    <property type="match status" value="1"/>
</dbReference>
<dbReference type="PRINTS" id="PR00603">
    <property type="entry name" value="CYTOCHROMEC1"/>
</dbReference>
<evidence type="ECO:0000256" key="10">
    <source>
        <dbReference type="SAM" id="SignalP"/>
    </source>
</evidence>
<keyword evidence="10" id="KW-0732">Signal</keyword>
<feature type="binding site" description="covalent" evidence="8">
    <location>
        <position position="49"/>
    </location>
    <ligand>
        <name>heme c</name>
        <dbReference type="ChEBI" id="CHEBI:61717"/>
    </ligand>
</feature>
<accession>A0A1A8TD82</accession>
<protein>
    <submittedName>
        <fullName evidence="11">Cytochrome c1</fullName>
    </submittedName>
</protein>
<feature type="transmembrane region" description="Helical" evidence="9">
    <location>
        <begin position="217"/>
        <end position="235"/>
    </location>
</feature>